<protein>
    <recommendedName>
        <fullName evidence="6 7">Small ribosomal subunit protein uS11</fullName>
    </recommendedName>
</protein>
<organism evidence="9 10">
    <name type="scientific">candidate division WWE3 bacterium CG22_combo_CG10-13_8_21_14_all_39_12</name>
    <dbReference type="NCBI Taxonomy" id="1975094"/>
    <lineage>
        <taxon>Bacteria</taxon>
        <taxon>Katanobacteria</taxon>
    </lineage>
</organism>
<dbReference type="PROSITE" id="PS00054">
    <property type="entry name" value="RIBOSOMAL_S11"/>
    <property type="match status" value="1"/>
</dbReference>
<evidence type="ECO:0000256" key="6">
    <source>
        <dbReference type="ARBA" id="ARBA00035160"/>
    </source>
</evidence>
<dbReference type="PANTHER" id="PTHR11759">
    <property type="entry name" value="40S RIBOSOMAL PROTEIN S14/30S RIBOSOMAL PROTEIN S11"/>
    <property type="match status" value="1"/>
</dbReference>
<accession>A0A2H0BG39</accession>
<dbReference type="HAMAP" id="MF_01310">
    <property type="entry name" value="Ribosomal_uS11"/>
    <property type="match status" value="1"/>
</dbReference>
<evidence type="ECO:0000256" key="4">
    <source>
        <dbReference type="ARBA" id="ARBA00022980"/>
    </source>
</evidence>
<dbReference type="AlphaFoldDB" id="A0A2H0BG39"/>
<dbReference type="GO" id="GO:1990904">
    <property type="term" value="C:ribonucleoprotein complex"/>
    <property type="evidence" value="ECO:0007669"/>
    <property type="project" value="UniProtKB-KW"/>
</dbReference>
<dbReference type="SUPFAM" id="SSF53137">
    <property type="entry name" value="Translational machinery components"/>
    <property type="match status" value="1"/>
</dbReference>
<evidence type="ECO:0000256" key="5">
    <source>
        <dbReference type="ARBA" id="ARBA00023274"/>
    </source>
</evidence>
<dbReference type="NCBIfam" id="TIGR03632">
    <property type="entry name" value="uS11_bact"/>
    <property type="match status" value="1"/>
</dbReference>
<name>A0A2H0BG39_UNCKA</name>
<dbReference type="EMBL" id="PCSU01000030">
    <property type="protein sequence ID" value="PIP56642.1"/>
    <property type="molecule type" value="Genomic_DNA"/>
</dbReference>
<dbReference type="GO" id="GO:0003735">
    <property type="term" value="F:structural constituent of ribosome"/>
    <property type="evidence" value="ECO:0007669"/>
    <property type="project" value="InterPro"/>
</dbReference>
<dbReference type="Proteomes" id="UP000228495">
    <property type="component" value="Unassembled WGS sequence"/>
</dbReference>
<comment type="subunit">
    <text evidence="7">Part of the 30S ribosomal subunit. Interacts with proteins S7 and S18. Binds to IF-3.</text>
</comment>
<evidence type="ECO:0000256" key="2">
    <source>
        <dbReference type="ARBA" id="ARBA00022730"/>
    </source>
</evidence>
<sequence length="127" mass="13516">MAKVTNNKKKQKLPTDGRVYVTATFNNTIVTVTDQNGSVIVSGSAGTAGFKGTRKSTPFAATTSVQIVADDIKSRGMEKVDIFVKGIGMGRDAAVRALRAAGLEVASISDISPIPHNGCRPRKRRRI</sequence>
<dbReference type="InterPro" id="IPR036967">
    <property type="entry name" value="Ribosomal_uS11_sf"/>
</dbReference>
<dbReference type="InterPro" id="IPR018102">
    <property type="entry name" value="Ribosomal_uS11_CS"/>
</dbReference>
<evidence type="ECO:0000313" key="9">
    <source>
        <dbReference type="EMBL" id="PIP56642.1"/>
    </source>
</evidence>
<gene>
    <name evidence="7" type="primary">rpsK</name>
    <name evidence="9" type="ORF">COX05_01990</name>
</gene>
<dbReference type="InterPro" id="IPR019981">
    <property type="entry name" value="Ribosomal_uS11_bac-type"/>
</dbReference>
<dbReference type="PIRSF" id="PIRSF002131">
    <property type="entry name" value="Ribosomal_S11"/>
    <property type="match status" value="1"/>
</dbReference>
<evidence type="ECO:0000256" key="3">
    <source>
        <dbReference type="ARBA" id="ARBA00022884"/>
    </source>
</evidence>
<evidence type="ECO:0000256" key="8">
    <source>
        <dbReference type="RuleBase" id="RU003629"/>
    </source>
</evidence>
<comment type="function">
    <text evidence="7">Located on the platform of the 30S subunit, it bridges several disparate RNA helices of the 16S rRNA. Forms part of the Shine-Dalgarno cleft in the 70S ribosome.</text>
</comment>
<keyword evidence="3 7" id="KW-0694">RNA-binding</keyword>
<dbReference type="GO" id="GO:0006412">
    <property type="term" value="P:translation"/>
    <property type="evidence" value="ECO:0007669"/>
    <property type="project" value="UniProtKB-UniRule"/>
</dbReference>
<keyword evidence="5 7" id="KW-0687">Ribonucleoprotein</keyword>
<dbReference type="GO" id="GO:0019843">
    <property type="term" value="F:rRNA binding"/>
    <property type="evidence" value="ECO:0007669"/>
    <property type="project" value="UniProtKB-UniRule"/>
</dbReference>
<dbReference type="InterPro" id="IPR001971">
    <property type="entry name" value="Ribosomal_uS11"/>
</dbReference>
<comment type="similarity">
    <text evidence="1 7 8">Belongs to the universal ribosomal protein uS11 family.</text>
</comment>
<evidence type="ECO:0000256" key="7">
    <source>
        <dbReference type="HAMAP-Rule" id="MF_01310"/>
    </source>
</evidence>
<dbReference type="Pfam" id="PF00411">
    <property type="entry name" value="Ribosomal_S11"/>
    <property type="match status" value="1"/>
</dbReference>
<evidence type="ECO:0000313" key="10">
    <source>
        <dbReference type="Proteomes" id="UP000228495"/>
    </source>
</evidence>
<comment type="caution">
    <text evidence="9">The sequence shown here is derived from an EMBL/GenBank/DDBJ whole genome shotgun (WGS) entry which is preliminary data.</text>
</comment>
<dbReference type="GO" id="GO:0005840">
    <property type="term" value="C:ribosome"/>
    <property type="evidence" value="ECO:0007669"/>
    <property type="project" value="UniProtKB-KW"/>
</dbReference>
<evidence type="ECO:0000256" key="1">
    <source>
        <dbReference type="ARBA" id="ARBA00006194"/>
    </source>
</evidence>
<proteinExistence type="inferred from homology"/>
<keyword evidence="4 7" id="KW-0689">Ribosomal protein</keyword>
<reference evidence="9 10" key="1">
    <citation type="submission" date="2017-09" db="EMBL/GenBank/DDBJ databases">
        <title>Depth-based differentiation of microbial function through sediment-hosted aquifers and enrichment of novel symbionts in the deep terrestrial subsurface.</title>
        <authorList>
            <person name="Probst A.J."/>
            <person name="Ladd B."/>
            <person name="Jarett J.K."/>
            <person name="Geller-Mcgrath D.E."/>
            <person name="Sieber C.M."/>
            <person name="Emerson J.B."/>
            <person name="Anantharaman K."/>
            <person name="Thomas B.C."/>
            <person name="Malmstrom R."/>
            <person name="Stieglmeier M."/>
            <person name="Klingl A."/>
            <person name="Woyke T."/>
            <person name="Ryan C.M."/>
            <person name="Banfield J.F."/>
        </authorList>
    </citation>
    <scope>NUCLEOTIDE SEQUENCE [LARGE SCALE GENOMIC DNA]</scope>
    <source>
        <strain evidence="9">CG22_combo_CG10-13_8_21_14_all_39_12</strain>
    </source>
</reference>
<dbReference type="NCBIfam" id="NF003698">
    <property type="entry name" value="PRK05309.1"/>
    <property type="match status" value="1"/>
</dbReference>
<keyword evidence="2 7" id="KW-0699">rRNA-binding</keyword>
<dbReference type="Gene3D" id="3.30.420.80">
    <property type="entry name" value="Ribosomal protein S11"/>
    <property type="match status" value="1"/>
</dbReference>